<gene>
    <name evidence="3" type="ORF">K7K07_20840</name>
</gene>
<evidence type="ECO:0000256" key="1">
    <source>
        <dbReference type="SAM" id="Coils"/>
    </source>
</evidence>
<feature type="region of interest" description="Disordered" evidence="2">
    <location>
        <begin position="1"/>
        <end position="20"/>
    </location>
</feature>
<feature type="coiled-coil region" evidence="1">
    <location>
        <begin position="408"/>
        <end position="442"/>
    </location>
</feature>
<evidence type="ECO:0000256" key="2">
    <source>
        <dbReference type="SAM" id="MobiDB-lite"/>
    </source>
</evidence>
<dbReference type="AlphaFoldDB" id="A0AAJ5MIT5"/>
<reference evidence="3" key="1">
    <citation type="submission" date="2021-08" db="EMBL/GenBank/DDBJ databases">
        <authorList>
            <person name="Yaryura P.M."/>
            <person name="Bianco M.I."/>
            <person name="Morais C."/>
            <person name="Setubal J.C."/>
        </authorList>
    </citation>
    <scope>NUCLEOTIDE SEQUENCE</scope>
    <source>
        <strain evidence="3">AP1</strain>
    </source>
</reference>
<dbReference type="RefSeq" id="WP_263158750.1">
    <property type="nucleotide sequence ID" value="NZ_CP083803.1"/>
</dbReference>
<keyword evidence="1" id="KW-0175">Coiled coil</keyword>
<accession>A0AAJ5MIT5</accession>
<feature type="region of interest" description="Disordered" evidence="2">
    <location>
        <begin position="517"/>
        <end position="572"/>
    </location>
</feature>
<feature type="compositionally biased region" description="Polar residues" evidence="2">
    <location>
        <begin position="543"/>
        <end position="552"/>
    </location>
</feature>
<dbReference type="EMBL" id="CP083803">
    <property type="protein sequence ID" value="UXZ44495.1"/>
    <property type="molecule type" value="Genomic_DNA"/>
</dbReference>
<name>A0AAJ5MIT5_9PSED</name>
<evidence type="ECO:0000313" key="3">
    <source>
        <dbReference type="EMBL" id="UXZ44495.1"/>
    </source>
</evidence>
<organism evidence="3 4">
    <name type="scientific">Pseudomonas soli</name>
    <dbReference type="NCBI Taxonomy" id="1306993"/>
    <lineage>
        <taxon>Bacteria</taxon>
        <taxon>Pseudomonadati</taxon>
        <taxon>Pseudomonadota</taxon>
        <taxon>Gammaproteobacteria</taxon>
        <taxon>Pseudomonadales</taxon>
        <taxon>Pseudomonadaceae</taxon>
        <taxon>Pseudomonas</taxon>
    </lineage>
</organism>
<protein>
    <submittedName>
        <fullName evidence="3">Uncharacterized protein</fullName>
    </submittedName>
</protein>
<sequence>MSWLNGMVDEGEVASQDQRLDRTTDRLAPGFFTGALSTVGPGLLRGGIEAARTAQTTALQLGSAAIESDLSIGASYFPEFEDGQGQAQREFGEGEADRIGRETAESVMSLRPDPAEVGVVGQILGEAAAILPRAVVGSVVAGPAGMVTAAGVPAGYSTTQVAIAEGIDRDTATKMGITQGAATSIGAILPTARFVGNLFADASIALGANVGLGMANRGAMAEILEENGYKAQAAQYRVFDKTAMLTDGVLALGFFGIGRMGMRRPTTEQVDAALSERATQHYDVDTAPGAPVDPRSAMSHQEALRTAIGQLSRGEPVTVPDSIHSAEFLRGTEAPKPKAPARDEALATARQELEPTVRAELEQDAVGALPNVADVRAELAGVQRTLDGLDDTYRERAKQAQAEGMSRKKAETAARQAIEQERQQLTDRVAALEEQIQGNRTAEISRGELAALARGETPERMQPRIEARADEIMQGFERKPLAAGVALGNERLNLAAAARAEIARLVAEQDALAPRAEPVGLDIGTPKTATKSPEGVTEPAGSATKQAESVTSGAKPLTPERDPADMASPSQVDADPTIQLADEIMARTEDMRLPTGALDDEGRPVTVSARELLAQADDDIKAAQQDARGFAAAAACFLQRGLD</sequence>
<proteinExistence type="predicted"/>
<evidence type="ECO:0000313" key="4">
    <source>
        <dbReference type="Proteomes" id="UP001209279"/>
    </source>
</evidence>
<dbReference type="Proteomes" id="UP001209279">
    <property type="component" value="Chromosome"/>
</dbReference>